<gene>
    <name evidence="1" type="ORF">AVDCRST_MAG89-295</name>
</gene>
<proteinExistence type="predicted"/>
<name>A0A6J4K8M1_9BACT</name>
<dbReference type="EMBL" id="CADCTV010000070">
    <property type="protein sequence ID" value="CAA9298647.1"/>
    <property type="molecule type" value="Genomic_DNA"/>
</dbReference>
<reference evidence="1" key="1">
    <citation type="submission" date="2020-02" db="EMBL/GenBank/DDBJ databases">
        <authorList>
            <person name="Meier V. D."/>
        </authorList>
    </citation>
    <scope>NUCLEOTIDE SEQUENCE</scope>
    <source>
        <strain evidence="1">AVDCRST_MAG89</strain>
    </source>
</reference>
<sequence>MAAALFARTLPAQDAECPDGRISQVFVDNRSVFDSEAGKRDSRFGWAFRLANRAHIRTREEVIRRELLFEEGSCYDPALLLDSERILRSTSFIADADVFAVRQPDGTTHVVVETRDEWSTRLEPQVESGEVGLRGLELREDNLMGRGQRVSAFIKERQGERVFGASFATRQLFGTHADAELSLARTPVGYAVQQRLA</sequence>
<dbReference type="AlphaFoldDB" id="A0A6J4K8M1"/>
<feature type="non-terminal residue" evidence="1">
    <location>
        <position position="197"/>
    </location>
</feature>
<protein>
    <recommendedName>
        <fullName evidence="2">POTRA domain-containing protein</fullName>
    </recommendedName>
</protein>
<dbReference type="Gene3D" id="3.10.20.310">
    <property type="entry name" value="membrane protein fhac"/>
    <property type="match status" value="1"/>
</dbReference>
<evidence type="ECO:0008006" key="2">
    <source>
        <dbReference type="Google" id="ProtNLM"/>
    </source>
</evidence>
<evidence type="ECO:0000313" key="1">
    <source>
        <dbReference type="EMBL" id="CAA9298647.1"/>
    </source>
</evidence>
<organism evidence="1">
    <name type="scientific">uncultured Gemmatimonadota bacterium</name>
    <dbReference type="NCBI Taxonomy" id="203437"/>
    <lineage>
        <taxon>Bacteria</taxon>
        <taxon>Pseudomonadati</taxon>
        <taxon>Gemmatimonadota</taxon>
        <taxon>environmental samples</taxon>
    </lineage>
</organism>
<accession>A0A6J4K8M1</accession>